<dbReference type="GO" id="GO:0000981">
    <property type="term" value="F:DNA-binding transcription factor activity, RNA polymerase II-specific"/>
    <property type="evidence" value="ECO:0007669"/>
    <property type="project" value="TreeGrafter"/>
</dbReference>
<dbReference type="OrthoDB" id="3364175at2759"/>
<gene>
    <name evidence="7" type="ORF">EKO04_010854</name>
</gene>
<evidence type="ECO:0000313" key="7">
    <source>
        <dbReference type="EMBL" id="KAF9691375.1"/>
    </source>
</evidence>
<proteinExistence type="predicted"/>
<evidence type="ECO:0000256" key="1">
    <source>
        <dbReference type="ARBA" id="ARBA00023015"/>
    </source>
</evidence>
<keyword evidence="3" id="KW-0804">Transcription</keyword>
<keyword evidence="6" id="KW-0812">Transmembrane</keyword>
<keyword evidence="6" id="KW-1133">Transmembrane helix</keyword>
<organism evidence="7 8">
    <name type="scientific">Ascochyta lentis</name>
    <dbReference type="NCBI Taxonomy" id="205686"/>
    <lineage>
        <taxon>Eukaryota</taxon>
        <taxon>Fungi</taxon>
        <taxon>Dikarya</taxon>
        <taxon>Ascomycota</taxon>
        <taxon>Pezizomycotina</taxon>
        <taxon>Dothideomycetes</taxon>
        <taxon>Pleosporomycetidae</taxon>
        <taxon>Pleosporales</taxon>
        <taxon>Pleosporineae</taxon>
        <taxon>Didymellaceae</taxon>
        <taxon>Ascochyta</taxon>
    </lineage>
</organism>
<dbReference type="GO" id="GO:0000435">
    <property type="term" value="P:positive regulation of transcription from RNA polymerase II promoter by galactose"/>
    <property type="evidence" value="ECO:0007669"/>
    <property type="project" value="TreeGrafter"/>
</dbReference>
<name>A0A8H7ME09_9PLEO</name>
<dbReference type="EMBL" id="RZGK01000021">
    <property type="protein sequence ID" value="KAF9691375.1"/>
    <property type="molecule type" value="Genomic_DNA"/>
</dbReference>
<sequence>MTPAAQPSEASPAEASNAEDYEFDESQDFDNTTDGMGFLVAEPGKAGYMGPQSGVAAVKFLQSLRFYSPISSTSTASLDEPDSNLPVALSADIAKYMNDYFTIYHTAYPILHEGAFVGETKETNSDIPFYLKARASLNMDVLEKGSLSYVQGLVLMANYLQKRNKPNAGFVLIGIGFSMALAIGLHREFGLPHSSPFTIFEDECGRPSVSLVGVNVHLPSNLDDQELAVDMDSLPDSQVGPTVTSCLICQVKLAIIANMVQVELPTDQIPNSDRASSLDRKIMKWRSDLPPHFDDKLMLEPWFEIPKRVLIWRSLHLRIILHRPIIFQKITAKADLDPALAPVRACFDGAEECVQSICNFVSLGGATSRGLAWYATYWLITASFVQATCYIYKPVHFLATQWRDHLQRAVHCLSKLGMSHGMVLRARDILKRLLGQSESATFLENSPTTMPHIGQEAALDFWQSNSPRWAPFQYPPTQFSEDTSIREEVMSFPWYAEGSTDAELLDATGAIMLQMDSNSAEPYLDQGSWMPG</sequence>
<evidence type="ECO:0000256" key="6">
    <source>
        <dbReference type="SAM" id="Phobius"/>
    </source>
</evidence>
<evidence type="ECO:0008006" key="9">
    <source>
        <dbReference type="Google" id="ProtNLM"/>
    </source>
</evidence>
<evidence type="ECO:0000313" key="8">
    <source>
        <dbReference type="Proteomes" id="UP000651452"/>
    </source>
</evidence>
<dbReference type="PANTHER" id="PTHR47424:SF3">
    <property type="entry name" value="REGULATORY PROTEIN GAL4"/>
    <property type="match status" value="1"/>
</dbReference>
<evidence type="ECO:0000256" key="3">
    <source>
        <dbReference type="ARBA" id="ARBA00023163"/>
    </source>
</evidence>
<dbReference type="GO" id="GO:0005634">
    <property type="term" value="C:nucleus"/>
    <property type="evidence" value="ECO:0007669"/>
    <property type="project" value="TreeGrafter"/>
</dbReference>
<dbReference type="PANTHER" id="PTHR47424">
    <property type="entry name" value="REGULATORY PROTEIN GAL4"/>
    <property type="match status" value="1"/>
</dbReference>
<keyword evidence="1" id="KW-0805">Transcription regulation</keyword>
<reference evidence="7" key="2">
    <citation type="submission" date="2020-09" db="EMBL/GenBank/DDBJ databases">
        <title>Reference genome assembly for Australian Ascochyta lentis isolate Al4.</title>
        <authorList>
            <person name="Lee R.C."/>
            <person name="Farfan-Caceres L.M."/>
            <person name="Debler J.W."/>
            <person name="Williams A.H."/>
            <person name="Henares B.M."/>
        </authorList>
    </citation>
    <scope>NUCLEOTIDE SEQUENCE</scope>
    <source>
        <strain evidence="7">Al4</strain>
    </source>
</reference>
<comment type="caution">
    <text evidence="7">The sequence shown here is derived from an EMBL/GenBank/DDBJ whole genome shotgun (WGS) entry which is preliminary data.</text>
</comment>
<keyword evidence="6" id="KW-0472">Membrane</keyword>
<feature type="compositionally biased region" description="Low complexity" evidence="5">
    <location>
        <begin position="1"/>
        <end position="16"/>
    </location>
</feature>
<dbReference type="InterPro" id="IPR051127">
    <property type="entry name" value="Fungal_SecMet_Regulators"/>
</dbReference>
<accession>A0A8H7ME09</accession>
<keyword evidence="8" id="KW-1185">Reference proteome</keyword>
<dbReference type="AlphaFoldDB" id="A0A8H7ME09"/>
<evidence type="ECO:0000256" key="2">
    <source>
        <dbReference type="ARBA" id="ARBA00023125"/>
    </source>
</evidence>
<keyword evidence="2" id="KW-0238">DNA-binding</keyword>
<evidence type="ECO:0000256" key="4">
    <source>
        <dbReference type="ARBA" id="ARBA00023242"/>
    </source>
</evidence>
<feature type="compositionally biased region" description="Acidic residues" evidence="5">
    <location>
        <begin position="17"/>
        <end position="28"/>
    </location>
</feature>
<keyword evidence="4" id="KW-0539">Nucleus</keyword>
<feature type="region of interest" description="Disordered" evidence="5">
    <location>
        <begin position="1"/>
        <end position="35"/>
    </location>
</feature>
<dbReference type="CDD" id="cd12148">
    <property type="entry name" value="fungal_TF_MHR"/>
    <property type="match status" value="1"/>
</dbReference>
<evidence type="ECO:0000256" key="5">
    <source>
        <dbReference type="SAM" id="MobiDB-lite"/>
    </source>
</evidence>
<dbReference type="Proteomes" id="UP000651452">
    <property type="component" value="Unassembled WGS sequence"/>
</dbReference>
<feature type="transmembrane region" description="Helical" evidence="6">
    <location>
        <begin position="168"/>
        <end position="186"/>
    </location>
</feature>
<protein>
    <recommendedName>
        <fullName evidence="9">Transcription factor domain-containing protein</fullName>
    </recommendedName>
</protein>
<dbReference type="GO" id="GO:0000978">
    <property type="term" value="F:RNA polymerase II cis-regulatory region sequence-specific DNA binding"/>
    <property type="evidence" value="ECO:0007669"/>
    <property type="project" value="TreeGrafter"/>
</dbReference>
<reference evidence="7" key="1">
    <citation type="submission" date="2018-12" db="EMBL/GenBank/DDBJ databases">
        <authorList>
            <person name="Syme R.A."/>
            <person name="Farfan-Caceres L."/>
            <person name="Lichtenzveig J."/>
        </authorList>
    </citation>
    <scope>NUCLEOTIDE SEQUENCE</scope>
    <source>
        <strain evidence="7">Al4</strain>
    </source>
</reference>